<dbReference type="Pfam" id="PF12799">
    <property type="entry name" value="LRR_4"/>
    <property type="match status" value="1"/>
</dbReference>
<dbReference type="EMBL" id="JBCGBO010000001">
    <property type="protein sequence ID" value="KAK9230569.1"/>
    <property type="molecule type" value="Genomic_DNA"/>
</dbReference>
<dbReference type="GO" id="GO:0016020">
    <property type="term" value="C:membrane"/>
    <property type="evidence" value="ECO:0007669"/>
    <property type="project" value="UniProtKB-SubCell"/>
</dbReference>
<feature type="signal peptide" evidence="6">
    <location>
        <begin position="1"/>
        <end position="24"/>
    </location>
</feature>
<organism evidence="8 9">
    <name type="scientific">Citrus x changshan-huyou</name>
    <dbReference type="NCBI Taxonomy" id="2935761"/>
    <lineage>
        <taxon>Eukaryota</taxon>
        <taxon>Viridiplantae</taxon>
        <taxon>Streptophyta</taxon>
        <taxon>Embryophyta</taxon>
        <taxon>Tracheophyta</taxon>
        <taxon>Spermatophyta</taxon>
        <taxon>Magnoliopsida</taxon>
        <taxon>eudicotyledons</taxon>
        <taxon>Gunneridae</taxon>
        <taxon>Pentapetalae</taxon>
        <taxon>rosids</taxon>
        <taxon>malvids</taxon>
        <taxon>Sapindales</taxon>
        <taxon>Rutaceae</taxon>
        <taxon>Aurantioideae</taxon>
        <taxon>Citrus</taxon>
    </lineage>
</organism>
<keyword evidence="4" id="KW-0677">Repeat</keyword>
<dbReference type="InterPro" id="IPR025875">
    <property type="entry name" value="Leu-rich_rpt_4"/>
</dbReference>
<keyword evidence="5" id="KW-0472">Membrane</keyword>
<dbReference type="Pfam" id="PF08263">
    <property type="entry name" value="LRRNT_2"/>
    <property type="match status" value="1"/>
</dbReference>
<dbReference type="InterPro" id="IPR013210">
    <property type="entry name" value="LRR_N_plant-typ"/>
</dbReference>
<feature type="chain" id="PRO_5042877241" description="Leucine-rich repeat-containing N-terminal plant-type domain-containing protein" evidence="6">
    <location>
        <begin position="25"/>
        <end position="372"/>
    </location>
</feature>
<dbReference type="AlphaFoldDB" id="A0AAP0N5V7"/>
<gene>
    <name evidence="8" type="ORF">WN944_023541</name>
</gene>
<reference evidence="8 9" key="1">
    <citation type="submission" date="2024-05" db="EMBL/GenBank/DDBJ databases">
        <title>Haplotype-resolved chromosome-level genome assembly of Huyou (Citrus changshanensis).</title>
        <authorList>
            <person name="Miao C."/>
            <person name="Chen W."/>
            <person name="Wu Y."/>
            <person name="Wang L."/>
            <person name="Zhao S."/>
            <person name="Grierson D."/>
            <person name="Xu C."/>
            <person name="Chen K."/>
        </authorList>
    </citation>
    <scope>NUCLEOTIDE SEQUENCE [LARGE SCALE GENOMIC DNA]</scope>
    <source>
        <strain evidence="8">01-14</strain>
        <tissue evidence="8">Leaf</tissue>
    </source>
</reference>
<feature type="domain" description="Leucine-rich repeat-containing N-terminal plant-type" evidence="7">
    <location>
        <begin position="27"/>
        <end position="72"/>
    </location>
</feature>
<dbReference type="PANTHER" id="PTHR48003:SF5">
    <property type="entry name" value="OS07G0626500 PROTEIN"/>
    <property type="match status" value="1"/>
</dbReference>
<evidence type="ECO:0000313" key="8">
    <source>
        <dbReference type="EMBL" id="KAK9230569.1"/>
    </source>
</evidence>
<protein>
    <recommendedName>
        <fullName evidence="7">Leucine-rich repeat-containing N-terminal plant-type domain-containing protein</fullName>
    </recommendedName>
</protein>
<comment type="caution">
    <text evidence="8">The sequence shown here is derived from an EMBL/GenBank/DDBJ whole genome shotgun (WGS) entry which is preliminary data.</text>
</comment>
<dbReference type="InterPro" id="IPR053059">
    <property type="entry name" value="Inactive_SerThr-Kinase_ABA"/>
</dbReference>
<evidence type="ECO:0000256" key="4">
    <source>
        <dbReference type="ARBA" id="ARBA00022737"/>
    </source>
</evidence>
<evidence type="ECO:0000256" key="2">
    <source>
        <dbReference type="ARBA" id="ARBA00022614"/>
    </source>
</evidence>
<evidence type="ECO:0000256" key="5">
    <source>
        <dbReference type="ARBA" id="ARBA00023136"/>
    </source>
</evidence>
<evidence type="ECO:0000259" key="7">
    <source>
        <dbReference type="Pfam" id="PF08263"/>
    </source>
</evidence>
<evidence type="ECO:0000256" key="1">
    <source>
        <dbReference type="ARBA" id="ARBA00004370"/>
    </source>
</evidence>
<dbReference type="Proteomes" id="UP001428341">
    <property type="component" value="Unassembled WGS sequence"/>
</dbReference>
<dbReference type="Pfam" id="PF00560">
    <property type="entry name" value="LRR_1"/>
    <property type="match status" value="2"/>
</dbReference>
<sequence length="372" mass="40810">MTLHLFSVAFFFFSLHLLFVVVLGSESELGSLIEFKKGIQDDPLGRIHSTWNITSLPDTKSCPVSWTGVSCDPESGSVVSINLNGLGLSGELKFNTLINLKYLQNLSLSGNNFTGRIVPALGSISSLQYLDLSDNKFIGPIPGRITDLWGLNYLNLSMNGFKGGFPGMLRNLQQLKVLDLRKNKLWGDIGGIMSELKNVEFVDLSFNRFHGGLGVGADNVSSIANTLRVMNLSHNVLNGGFFKGDVIGLFRNLEVLDLGDNGITGELPSFGMLPNLKVLRLGSNQLFGMIPEELLESVIPIQELDLSGNGFTVRFLMGSIGWTFFDLDYGYHEYLVSFLNADIYLAGESVSLAMIKLIQNGAEEIFHKGEKL</sequence>
<keyword evidence="9" id="KW-1185">Reference proteome</keyword>
<evidence type="ECO:0000313" key="9">
    <source>
        <dbReference type="Proteomes" id="UP001428341"/>
    </source>
</evidence>
<dbReference type="InterPro" id="IPR032675">
    <property type="entry name" value="LRR_dom_sf"/>
</dbReference>
<evidence type="ECO:0000256" key="3">
    <source>
        <dbReference type="ARBA" id="ARBA00022729"/>
    </source>
</evidence>
<name>A0AAP0N5V7_9ROSI</name>
<keyword evidence="2" id="KW-0433">Leucine-rich repeat</keyword>
<dbReference type="Gene3D" id="3.80.10.10">
    <property type="entry name" value="Ribonuclease Inhibitor"/>
    <property type="match status" value="2"/>
</dbReference>
<accession>A0AAP0N5V7</accession>
<dbReference type="PANTHER" id="PTHR48003">
    <property type="entry name" value="OS07G0626500 PROTEIN"/>
    <property type="match status" value="1"/>
</dbReference>
<keyword evidence="3 6" id="KW-0732">Signal</keyword>
<dbReference type="Pfam" id="PF13855">
    <property type="entry name" value="LRR_8"/>
    <property type="match status" value="1"/>
</dbReference>
<evidence type="ECO:0000256" key="6">
    <source>
        <dbReference type="SAM" id="SignalP"/>
    </source>
</evidence>
<proteinExistence type="predicted"/>
<dbReference type="FunFam" id="3.80.10.10:FF:000400">
    <property type="entry name" value="Nuclear pore complex protein NUP107"/>
    <property type="match status" value="1"/>
</dbReference>
<dbReference type="SUPFAM" id="SSF52058">
    <property type="entry name" value="L domain-like"/>
    <property type="match status" value="1"/>
</dbReference>
<dbReference type="PROSITE" id="PS51450">
    <property type="entry name" value="LRR"/>
    <property type="match status" value="1"/>
</dbReference>
<comment type="subcellular location">
    <subcellularLocation>
        <location evidence="1">Membrane</location>
    </subcellularLocation>
</comment>
<dbReference type="InterPro" id="IPR001611">
    <property type="entry name" value="Leu-rich_rpt"/>
</dbReference>